<organism evidence="1 2">
    <name type="scientific">Phlebia brevispora</name>
    <dbReference type="NCBI Taxonomy" id="194682"/>
    <lineage>
        <taxon>Eukaryota</taxon>
        <taxon>Fungi</taxon>
        <taxon>Dikarya</taxon>
        <taxon>Basidiomycota</taxon>
        <taxon>Agaricomycotina</taxon>
        <taxon>Agaricomycetes</taxon>
        <taxon>Polyporales</taxon>
        <taxon>Meruliaceae</taxon>
        <taxon>Phlebia</taxon>
    </lineage>
</organism>
<dbReference type="EMBL" id="JANHOG010000494">
    <property type="protein sequence ID" value="KAJ3553819.1"/>
    <property type="molecule type" value="Genomic_DNA"/>
</dbReference>
<sequence length="451" mass="50844">MPLFLPLGQISSSFFLHTEGAGTARSGSTLRRSSWLELSPSGLPLEPDADFLIACDILTHIGSWREKLSPWISTSLSFSYVAYEANRRENDYRHRRHKWFISVIDANHPLMERRCMAATDVLLLYTHPDDAYSSIYRSAQNFASMFKEILVYGQIPTGAVVATFAWKDIKAAFPQFAGVAVESGTPSKLRAYKNKVRNLAADQVPNPAVIVTKGFRLLEHLFDPTHTSTLDKLNTATKHTTDFCKSLLEWLDIGGPDVGDTVRSQPLYVSTLQVIQDAERTRQDAQRAHQEVERAGQEIERTRQESERIIHGIEETLDRIRESLQGVERALQRAVEAAQDPEAELDIMMQRLNASWDSYRDTRKTLREGATERGDNAAESVSTNRLKFIDALRDVWRCIDTTDGPGTGNRRIGDVDRVPQAGDQEGGPREADRTVDEICERLEARFRIEGP</sequence>
<gene>
    <name evidence="1" type="ORF">NM688_g3416</name>
</gene>
<reference evidence="1" key="1">
    <citation type="submission" date="2022-07" db="EMBL/GenBank/DDBJ databases">
        <title>Genome Sequence of Phlebia brevispora.</title>
        <authorList>
            <person name="Buettner E."/>
        </authorList>
    </citation>
    <scope>NUCLEOTIDE SEQUENCE</scope>
    <source>
        <strain evidence="1">MPL23</strain>
    </source>
</reference>
<dbReference type="Proteomes" id="UP001148662">
    <property type="component" value="Unassembled WGS sequence"/>
</dbReference>
<evidence type="ECO:0000313" key="2">
    <source>
        <dbReference type="Proteomes" id="UP001148662"/>
    </source>
</evidence>
<name>A0ACC1T613_9APHY</name>
<proteinExistence type="predicted"/>
<comment type="caution">
    <text evidence="1">The sequence shown here is derived from an EMBL/GenBank/DDBJ whole genome shotgun (WGS) entry which is preliminary data.</text>
</comment>
<keyword evidence="2" id="KW-1185">Reference proteome</keyword>
<accession>A0ACC1T613</accession>
<evidence type="ECO:0000313" key="1">
    <source>
        <dbReference type="EMBL" id="KAJ3553819.1"/>
    </source>
</evidence>
<protein>
    <submittedName>
        <fullName evidence="1">Uncharacterized protein</fullName>
    </submittedName>
</protein>